<feature type="domain" description="Sulfatase-modifying factor enzyme-like" evidence="1">
    <location>
        <begin position="37"/>
        <end position="272"/>
    </location>
</feature>
<name>A0A3B1DPW1_9ZZZZ</name>
<evidence type="ECO:0000259" key="1">
    <source>
        <dbReference type="Pfam" id="PF03781"/>
    </source>
</evidence>
<gene>
    <name evidence="2" type="ORF">MNBD_NITROSPIRAE01-883</name>
</gene>
<reference evidence="2" key="1">
    <citation type="submission" date="2018-06" db="EMBL/GenBank/DDBJ databases">
        <authorList>
            <person name="Zhirakovskaya E."/>
        </authorList>
    </citation>
    <scope>NUCLEOTIDE SEQUENCE</scope>
</reference>
<accession>A0A3B1DPW1</accession>
<dbReference type="PANTHER" id="PTHR23150">
    <property type="entry name" value="SULFATASE MODIFYING FACTOR 1, 2"/>
    <property type="match status" value="1"/>
</dbReference>
<organism evidence="2">
    <name type="scientific">hydrothermal vent metagenome</name>
    <dbReference type="NCBI Taxonomy" id="652676"/>
    <lineage>
        <taxon>unclassified sequences</taxon>
        <taxon>metagenomes</taxon>
        <taxon>ecological metagenomes</taxon>
    </lineage>
</organism>
<dbReference type="PANTHER" id="PTHR23150:SF19">
    <property type="entry name" value="FORMYLGLYCINE-GENERATING ENZYME"/>
    <property type="match status" value="1"/>
</dbReference>
<dbReference type="AlphaFoldDB" id="A0A3B1DPW1"/>
<dbReference type="Pfam" id="PF03781">
    <property type="entry name" value="FGE-sulfatase"/>
    <property type="match status" value="1"/>
</dbReference>
<evidence type="ECO:0000313" key="2">
    <source>
        <dbReference type="EMBL" id="VAX33755.1"/>
    </source>
</evidence>
<dbReference type="InterPro" id="IPR005532">
    <property type="entry name" value="SUMF_dom"/>
</dbReference>
<dbReference type="InterPro" id="IPR042095">
    <property type="entry name" value="SUMF_sf"/>
</dbReference>
<dbReference type="Gene3D" id="3.90.1580.10">
    <property type="entry name" value="paralog of FGE (formylglycine-generating enzyme)"/>
    <property type="match status" value="1"/>
</dbReference>
<dbReference type="SUPFAM" id="SSF56436">
    <property type="entry name" value="C-type lectin-like"/>
    <property type="match status" value="1"/>
</dbReference>
<dbReference type="InterPro" id="IPR016187">
    <property type="entry name" value="CTDL_fold"/>
</dbReference>
<dbReference type="PROSITE" id="PS51257">
    <property type="entry name" value="PROKAR_LIPOPROTEIN"/>
    <property type="match status" value="1"/>
</dbReference>
<sequence>MLIMLKRSSLVFSLVMLSGVLLSSCFLKVPVEPPPLGMVVVPAGKFIRGSDRVDEHQQGNELGTLKPWYLDEHPQHELHLSLFYIDRYEVTNSEYKQFIDETQARPPVYFFGRGIPTGRDHFPVTDVNWHQALRYCEWRGKRLPSEAEWEKAARGPDGREFPWGSDYDNKKLNAGDSGFGDIVQVGSFPEGEGPYGAFDLSGNVWEWTADWYQAYPGGDYKTDLFGEKQKVFRGGGWGGVGHYSLPLFYRAAYRSSLAPEEAYADLGFRCAKTP</sequence>
<dbReference type="GO" id="GO:0120147">
    <property type="term" value="F:formylglycine-generating oxidase activity"/>
    <property type="evidence" value="ECO:0007669"/>
    <property type="project" value="TreeGrafter"/>
</dbReference>
<protein>
    <recommendedName>
        <fullName evidence="1">Sulfatase-modifying factor enzyme-like domain-containing protein</fullName>
    </recommendedName>
</protein>
<proteinExistence type="predicted"/>
<dbReference type="InterPro" id="IPR051043">
    <property type="entry name" value="Sulfatase_Mod_Factor_Kinase"/>
</dbReference>
<dbReference type="EMBL" id="UOGF01000119">
    <property type="protein sequence ID" value="VAX33755.1"/>
    <property type="molecule type" value="Genomic_DNA"/>
</dbReference>